<evidence type="ECO:0000256" key="6">
    <source>
        <dbReference type="ARBA" id="ARBA00023180"/>
    </source>
</evidence>
<comment type="similarity">
    <text evidence="1 7">Belongs to the AB hydrolase superfamily. Lipase family.</text>
</comment>
<dbReference type="FunFam" id="3.40.50.1820:FF:000057">
    <property type="entry name" value="Lipase"/>
    <property type="match status" value="1"/>
</dbReference>
<evidence type="ECO:0000256" key="3">
    <source>
        <dbReference type="ARBA" id="ARBA00022801"/>
    </source>
</evidence>
<keyword evidence="5" id="KW-0443">Lipid metabolism</keyword>
<dbReference type="GO" id="GO:0016788">
    <property type="term" value="F:hydrolase activity, acting on ester bonds"/>
    <property type="evidence" value="ECO:0007669"/>
    <property type="project" value="InterPro"/>
</dbReference>
<dbReference type="Proteomes" id="UP000838756">
    <property type="component" value="Unassembled WGS sequence"/>
</dbReference>
<dbReference type="OrthoDB" id="9974421at2759"/>
<dbReference type="InterPro" id="IPR029058">
    <property type="entry name" value="AB_hydrolase_fold"/>
</dbReference>
<evidence type="ECO:0000256" key="7">
    <source>
        <dbReference type="PIRNR" id="PIRNR000862"/>
    </source>
</evidence>
<comment type="caution">
    <text evidence="10">The sequence shown here is derived from an EMBL/GenBank/DDBJ whole genome shotgun (WGS) entry which is preliminary data.</text>
</comment>
<evidence type="ECO:0000313" key="10">
    <source>
        <dbReference type="EMBL" id="CAH2255188.1"/>
    </source>
</evidence>
<evidence type="ECO:0000256" key="1">
    <source>
        <dbReference type="ARBA" id="ARBA00010701"/>
    </source>
</evidence>
<gene>
    <name evidence="10" type="primary">jg7252</name>
    <name evidence="10" type="ORF">PAEG_LOCUS22773</name>
</gene>
<feature type="active site" description="Charge relay system" evidence="8">
    <location>
        <position position="329"/>
    </location>
</feature>
<evidence type="ECO:0000256" key="5">
    <source>
        <dbReference type="ARBA" id="ARBA00023098"/>
    </source>
</evidence>
<evidence type="ECO:0000256" key="8">
    <source>
        <dbReference type="PIRSR" id="PIRSR000862-1"/>
    </source>
</evidence>
<name>A0A8S4S5K0_9NEOP</name>
<keyword evidence="3 7" id="KW-0378">Hydrolase</keyword>
<dbReference type="EMBL" id="CAKXAJ010026089">
    <property type="protein sequence ID" value="CAH2255188.1"/>
    <property type="molecule type" value="Genomic_DNA"/>
</dbReference>
<evidence type="ECO:0000259" key="9">
    <source>
        <dbReference type="Pfam" id="PF04083"/>
    </source>
</evidence>
<evidence type="ECO:0000256" key="2">
    <source>
        <dbReference type="ARBA" id="ARBA00022729"/>
    </source>
</evidence>
<protein>
    <recommendedName>
        <fullName evidence="7">Lipase</fullName>
    </recommendedName>
</protein>
<dbReference type="InterPro" id="IPR025483">
    <property type="entry name" value="Lipase_euk"/>
</dbReference>
<dbReference type="AlphaFoldDB" id="A0A8S4S5K0"/>
<proteinExistence type="inferred from homology"/>
<evidence type="ECO:0000256" key="4">
    <source>
        <dbReference type="ARBA" id="ARBA00022963"/>
    </source>
</evidence>
<reference evidence="10" key="1">
    <citation type="submission" date="2022-03" db="EMBL/GenBank/DDBJ databases">
        <authorList>
            <person name="Lindestad O."/>
        </authorList>
    </citation>
    <scope>NUCLEOTIDE SEQUENCE</scope>
</reference>
<evidence type="ECO:0000313" key="11">
    <source>
        <dbReference type="Proteomes" id="UP000838756"/>
    </source>
</evidence>
<dbReference type="Gene3D" id="3.40.50.1820">
    <property type="entry name" value="alpha/beta hydrolase"/>
    <property type="match status" value="1"/>
</dbReference>
<sequence length="386" mass="43984">MDPPRSNAATPMQVDRPYYQKEVNAKLFLDLSSRYGHPAVKYDVITEDGYILNLFHLPGKRKPPVLLTHGLFCNGDSWILRGNTSLPIILANAGHDVWIGNCRGNVYSKRHIHLDPNSRRFWNFSFHEQAIYDLSVMIDTVLEKTGTKKINAIGHSLGNTIFYVLGSTKTEYNGKVNLLIALSPISYLNNVPRPAKLFFELAPFIGGIMQDRNVTELFGPNGIIKRLIESICFIPTLGYKVCVENLLFNLVGFDENELGSDFSSILFSHFPSSVSLKNLLHLAQVYNIKRFARYDYGLKNIFIYNTSFPPRYDLDNVKMPVALIAAKNDRLCALKDVEILRSMLANVVSYLVIPWGKFNHVDYIWGESAHMYLYPYILSLLDKYSR</sequence>
<dbReference type="SUPFAM" id="SSF53474">
    <property type="entry name" value="alpha/beta-Hydrolases"/>
    <property type="match status" value="1"/>
</dbReference>
<feature type="active site" description="Nucleophile" evidence="8">
    <location>
        <position position="156"/>
    </location>
</feature>
<feature type="active site" description="Charge relay system" evidence="8">
    <location>
        <position position="360"/>
    </location>
</feature>
<dbReference type="PIRSF" id="PIRSF000862">
    <property type="entry name" value="Steryl_ester_lip"/>
    <property type="match status" value="1"/>
</dbReference>
<keyword evidence="6" id="KW-0325">Glycoprotein</keyword>
<organism evidence="10 11">
    <name type="scientific">Pararge aegeria aegeria</name>
    <dbReference type="NCBI Taxonomy" id="348720"/>
    <lineage>
        <taxon>Eukaryota</taxon>
        <taxon>Metazoa</taxon>
        <taxon>Ecdysozoa</taxon>
        <taxon>Arthropoda</taxon>
        <taxon>Hexapoda</taxon>
        <taxon>Insecta</taxon>
        <taxon>Pterygota</taxon>
        <taxon>Neoptera</taxon>
        <taxon>Endopterygota</taxon>
        <taxon>Lepidoptera</taxon>
        <taxon>Glossata</taxon>
        <taxon>Ditrysia</taxon>
        <taxon>Papilionoidea</taxon>
        <taxon>Nymphalidae</taxon>
        <taxon>Satyrinae</taxon>
        <taxon>Satyrini</taxon>
        <taxon>Parargina</taxon>
        <taxon>Pararge</taxon>
    </lineage>
</organism>
<keyword evidence="4 7" id="KW-0442">Lipid degradation</keyword>
<dbReference type="Pfam" id="PF04083">
    <property type="entry name" value="Abhydro_lipase"/>
    <property type="match status" value="1"/>
</dbReference>
<keyword evidence="11" id="KW-1185">Reference proteome</keyword>
<dbReference type="GO" id="GO:0016042">
    <property type="term" value="P:lipid catabolic process"/>
    <property type="evidence" value="ECO:0007669"/>
    <property type="project" value="UniProtKB-KW"/>
</dbReference>
<dbReference type="InterPro" id="IPR006693">
    <property type="entry name" value="AB_hydrolase_lipase"/>
</dbReference>
<keyword evidence="2" id="KW-0732">Signal</keyword>
<feature type="domain" description="Partial AB-hydrolase lipase" evidence="9">
    <location>
        <begin position="31"/>
        <end position="81"/>
    </location>
</feature>
<accession>A0A8S4S5K0</accession>
<dbReference type="PANTHER" id="PTHR11005">
    <property type="entry name" value="LYSOSOMAL ACID LIPASE-RELATED"/>
    <property type="match status" value="1"/>
</dbReference>